<comment type="caution">
    <text evidence="2">The sequence shown here is derived from an EMBL/GenBank/DDBJ whole genome shotgun (WGS) entry which is preliminary data.</text>
</comment>
<keyword evidence="3" id="KW-1185">Reference proteome</keyword>
<sequence length="118" mass="12926">MTIRNPIPQVNPSHRIYYEHARRAQTELDAAEQAIADRSDPAGGVVRLSFQHSFGGSLVPQLISGFRRVSGRITVTLWQEAAEAVTERVPLTDPGRRSRGRPDLARVGDAIGRGAPFP</sequence>
<dbReference type="RefSeq" id="WP_195036014.1">
    <property type="nucleotide sequence ID" value="NZ_JADLRE010000031.1"/>
</dbReference>
<dbReference type="EMBL" id="JADLRE010000031">
    <property type="protein sequence ID" value="MBF6229159.1"/>
    <property type="molecule type" value="Genomic_DNA"/>
</dbReference>
<proteinExistence type="predicted"/>
<protein>
    <submittedName>
        <fullName evidence="2">Uncharacterized protein</fullName>
    </submittedName>
</protein>
<evidence type="ECO:0000313" key="2">
    <source>
        <dbReference type="EMBL" id="MBF6229159.1"/>
    </source>
</evidence>
<feature type="region of interest" description="Disordered" evidence="1">
    <location>
        <begin position="91"/>
        <end position="118"/>
    </location>
</feature>
<gene>
    <name evidence="2" type="ORF">IU470_29210</name>
</gene>
<dbReference type="Proteomes" id="UP000807309">
    <property type="component" value="Unassembled WGS sequence"/>
</dbReference>
<name>A0ABS0CFP4_9NOCA</name>
<accession>A0ABS0CFP4</accession>
<evidence type="ECO:0000256" key="1">
    <source>
        <dbReference type="SAM" id="MobiDB-lite"/>
    </source>
</evidence>
<reference evidence="2 3" key="1">
    <citation type="submission" date="2020-10" db="EMBL/GenBank/DDBJ databases">
        <title>Identification of Nocardia species via Next-generation sequencing and recognition of intraspecies genetic diversity.</title>
        <authorList>
            <person name="Li P."/>
            <person name="Li P."/>
            <person name="Lu B."/>
        </authorList>
    </citation>
    <scope>NUCLEOTIDE SEQUENCE [LARGE SCALE GENOMIC DNA]</scope>
    <source>
        <strain evidence="2 3">N-11</strain>
    </source>
</reference>
<organism evidence="2 3">
    <name type="scientific">Nocardia abscessus</name>
    <dbReference type="NCBI Taxonomy" id="120957"/>
    <lineage>
        <taxon>Bacteria</taxon>
        <taxon>Bacillati</taxon>
        <taxon>Actinomycetota</taxon>
        <taxon>Actinomycetes</taxon>
        <taxon>Mycobacteriales</taxon>
        <taxon>Nocardiaceae</taxon>
        <taxon>Nocardia</taxon>
    </lineage>
</organism>
<evidence type="ECO:0000313" key="3">
    <source>
        <dbReference type="Proteomes" id="UP000807309"/>
    </source>
</evidence>
<feature type="compositionally biased region" description="Basic and acidic residues" evidence="1">
    <location>
        <begin position="94"/>
        <end position="106"/>
    </location>
</feature>